<dbReference type="RefSeq" id="WP_246451598.1">
    <property type="nucleotide sequence ID" value="NZ_JACIBV010000001.1"/>
</dbReference>
<dbReference type="AlphaFoldDB" id="A0A7W5UX55"/>
<name>A0A7W5UX55_9ACTN</name>
<dbReference type="EMBL" id="JACIBV010000001">
    <property type="protein sequence ID" value="MBB3724634.1"/>
    <property type="molecule type" value="Genomic_DNA"/>
</dbReference>
<reference evidence="1 2" key="1">
    <citation type="submission" date="2020-08" db="EMBL/GenBank/DDBJ databases">
        <title>Sequencing the genomes of 1000 actinobacteria strains.</title>
        <authorList>
            <person name="Klenk H.-P."/>
        </authorList>
    </citation>
    <scope>NUCLEOTIDE SEQUENCE [LARGE SCALE GENOMIC DNA]</scope>
    <source>
        <strain evidence="1 2">DSM 44320</strain>
    </source>
</reference>
<dbReference type="GeneID" id="95396085"/>
<keyword evidence="2" id="KW-1185">Reference proteome</keyword>
<dbReference type="Proteomes" id="UP000579945">
    <property type="component" value="Unassembled WGS sequence"/>
</dbReference>
<proteinExistence type="predicted"/>
<accession>A0A7W5UX55</accession>
<sequence length="133" mass="14495">MVAAYVWDYARGMAMLRHFWDAAAALDPAAAALDEGRRFPLCGPEPLARLWTEAGLGEVEVRAVEVATVFAGFDDYWRPFLGGQGPAPGYLASLTEEHRRALRDLLRARLPSGPDGSIPLTARCWAVRGVQLG</sequence>
<gene>
    <name evidence="1" type="ORF">FHR33_000494</name>
</gene>
<comment type="caution">
    <text evidence="1">The sequence shown here is derived from an EMBL/GenBank/DDBJ whole genome shotgun (WGS) entry which is preliminary data.</text>
</comment>
<organism evidence="1 2">
    <name type="scientific">Nonomuraea dietziae</name>
    <dbReference type="NCBI Taxonomy" id="65515"/>
    <lineage>
        <taxon>Bacteria</taxon>
        <taxon>Bacillati</taxon>
        <taxon>Actinomycetota</taxon>
        <taxon>Actinomycetes</taxon>
        <taxon>Streptosporangiales</taxon>
        <taxon>Streptosporangiaceae</taxon>
        <taxon>Nonomuraea</taxon>
    </lineage>
</organism>
<evidence type="ECO:0000313" key="2">
    <source>
        <dbReference type="Proteomes" id="UP000579945"/>
    </source>
</evidence>
<evidence type="ECO:0008006" key="3">
    <source>
        <dbReference type="Google" id="ProtNLM"/>
    </source>
</evidence>
<evidence type="ECO:0000313" key="1">
    <source>
        <dbReference type="EMBL" id="MBB3724634.1"/>
    </source>
</evidence>
<protein>
    <recommendedName>
        <fullName evidence="3">Methyltransferase</fullName>
    </recommendedName>
</protein>